<evidence type="ECO:0000313" key="3">
    <source>
        <dbReference type="EMBL" id="MBW2962834.1"/>
    </source>
</evidence>
<dbReference type="SMART" id="SM00014">
    <property type="entry name" value="acidPPc"/>
    <property type="match status" value="1"/>
</dbReference>
<dbReference type="EMBL" id="JAHWDF010000018">
    <property type="protein sequence ID" value="MBW2962834.1"/>
    <property type="molecule type" value="Genomic_DNA"/>
</dbReference>
<evidence type="ECO:0000313" key="4">
    <source>
        <dbReference type="Proteomes" id="UP000719267"/>
    </source>
</evidence>
<comment type="caution">
    <text evidence="3">The sequence shown here is derived from an EMBL/GenBank/DDBJ whole genome shotgun (WGS) entry which is preliminary data.</text>
</comment>
<evidence type="ECO:0000259" key="2">
    <source>
        <dbReference type="SMART" id="SM00014"/>
    </source>
</evidence>
<keyword evidence="4" id="KW-1185">Reference proteome</keyword>
<proteinExistence type="predicted"/>
<dbReference type="InterPro" id="IPR000326">
    <property type="entry name" value="PAP2/HPO"/>
</dbReference>
<keyword evidence="1" id="KW-0732">Signal</keyword>
<sequence length="283" mass="31348">MKKFLSFLFLVLFLNSVTAQIDSLQIPLEEKITTWDLAKNDAGLMWGGFKQVYTSPLQWKQDDWAIAAGIVIGTAGLNIIDEDAHQYFANQEDKVPGVIKEFGWYFGSPQNNYGVNGAIYLTGLFTKSKKLRKTGILMISSASAAGLIQTFSKNIAGRARPQAGSKATFKPFSKEGAYHSFPSGHTILSFTTFYALSKQFDNIWVKGALIAGGMVSPVSRLWQQAHWLTDVALSTALTVVVVDSIDKYLDRAMSDDPAYREHNKKISWRLQFGGNRIGVIGTF</sequence>
<dbReference type="RefSeq" id="WP_219041116.1">
    <property type="nucleotide sequence ID" value="NZ_JAHWDF010000018.1"/>
</dbReference>
<dbReference type="Proteomes" id="UP000719267">
    <property type="component" value="Unassembled WGS sequence"/>
</dbReference>
<feature type="chain" id="PRO_5045640172" evidence="1">
    <location>
        <begin position="20"/>
        <end position="283"/>
    </location>
</feature>
<gene>
    <name evidence="3" type="ORF">KW502_13650</name>
</gene>
<accession>A0ABS6W6R8</accession>
<protein>
    <submittedName>
        <fullName evidence="3">Phosphatase PAP2 family protein</fullName>
    </submittedName>
</protein>
<name>A0ABS6W6R8_9FLAO</name>
<evidence type="ECO:0000256" key="1">
    <source>
        <dbReference type="SAM" id="SignalP"/>
    </source>
</evidence>
<organism evidence="3 4">
    <name type="scientific">Mesonia aestuariivivens</name>
    <dbReference type="NCBI Taxonomy" id="2796128"/>
    <lineage>
        <taxon>Bacteria</taxon>
        <taxon>Pseudomonadati</taxon>
        <taxon>Bacteroidota</taxon>
        <taxon>Flavobacteriia</taxon>
        <taxon>Flavobacteriales</taxon>
        <taxon>Flavobacteriaceae</taxon>
        <taxon>Mesonia</taxon>
    </lineage>
</organism>
<reference evidence="3 4" key="1">
    <citation type="submission" date="2021-07" db="EMBL/GenBank/DDBJ databases">
        <title>Mesonia aestuariivivens sp. nov., isolated from a tidal flat.</title>
        <authorList>
            <person name="Kim Y.-O."/>
            <person name="Yoon J.-H."/>
        </authorList>
    </citation>
    <scope>NUCLEOTIDE SEQUENCE [LARGE SCALE GENOMIC DNA]</scope>
    <source>
        <strain evidence="3 4">JHPTF-M18</strain>
    </source>
</reference>
<feature type="domain" description="Phosphatidic acid phosphatase type 2/haloperoxidase" evidence="2">
    <location>
        <begin position="134"/>
        <end position="246"/>
    </location>
</feature>
<feature type="signal peptide" evidence="1">
    <location>
        <begin position="1"/>
        <end position="19"/>
    </location>
</feature>
<dbReference type="CDD" id="cd01610">
    <property type="entry name" value="PAP2_like"/>
    <property type="match status" value="1"/>
</dbReference>
<dbReference type="Pfam" id="PF01569">
    <property type="entry name" value="PAP2"/>
    <property type="match status" value="1"/>
</dbReference>